<name>A0A166A9Z1_9EURY</name>
<gene>
    <name evidence="2" type="primary">queC_1</name>
    <name evidence="2" type="ORF">MBFIL_13300</name>
</gene>
<evidence type="ECO:0000313" key="3">
    <source>
        <dbReference type="Proteomes" id="UP000077066"/>
    </source>
</evidence>
<dbReference type="PANTHER" id="PTHR43169:SF2">
    <property type="entry name" value="NAD_GMP SYNTHASE DOMAIN-CONTAINING PROTEIN"/>
    <property type="match status" value="1"/>
</dbReference>
<dbReference type="EC" id="6.3.4.20" evidence="2"/>
<dbReference type="Proteomes" id="UP000077066">
    <property type="component" value="Unassembled WGS sequence"/>
</dbReference>
<comment type="caution">
    <text evidence="2">The sequence shown here is derived from an EMBL/GenBank/DDBJ whole genome shotgun (WGS) entry which is preliminary data.</text>
</comment>
<reference evidence="2 3" key="1">
    <citation type="submission" date="2016-04" db="EMBL/GenBank/DDBJ databases">
        <title>Genome sequence of Methanobrevibacter filiformis DSM 11501.</title>
        <authorList>
            <person name="Poehlein A."/>
            <person name="Seedorf H."/>
            <person name="Daniel R."/>
        </authorList>
    </citation>
    <scope>NUCLEOTIDE SEQUENCE [LARGE SCALE GENOMIC DNA]</scope>
    <source>
        <strain evidence="2 3">DSM 11501</strain>
    </source>
</reference>
<accession>A0A166A9Z1</accession>
<keyword evidence="2" id="KW-0436">Ligase</keyword>
<dbReference type="CDD" id="cd01990">
    <property type="entry name" value="LarE-like"/>
    <property type="match status" value="1"/>
</dbReference>
<dbReference type="InterPro" id="IPR005232">
    <property type="entry name" value="LarE"/>
</dbReference>
<protein>
    <submittedName>
        <fullName evidence="2">7-cyano-7-deazaguanine synthase</fullName>
        <ecNumber evidence="2">6.3.4.20</ecNumber>
    </submittedName>
</protein>
<dbReference type="PATRIC" id="fig|55758.3.peg.1513"/>
<dbReference type="AlphaFoldDB" id="A0A166A9Z1"/>
<proteinExistence type="predicted"/>
<dbReference type="InterPro" id="IPR011063">
    <property type="entry name" value="TilS/TtcA_N"/>
</dbReference>
<dbReference type="GO" id="GO:0016874">
    <property type="term" value="F:ligase activity"/>
    <property type="evidence" value="ECO:0007669"/>
    <property type="project" value="UniProtKB-KW"/>
</dbReference>
<organism evidence="2 3">
    <name type="scientific">Methanobrevibacter filiformis</name>
    <dbReference type="NCBI Taxonomy" id="55758"/>
    <lineage>
        <taxon>Archaea</taxon>
        <taxon>Methanobacteriati</taxon>
        <taxon>Methanobacteriota</taxon>
        <taxon>Methanomada group</taxon>
        <taxon>Methanobacteria</taxon>
        <taxon>Methanobacteriales</taxon>
        <taxon>Methanobacteriaceae</taxon>
        <taxon>Methanobrevibacter</taxon>
    </lineage>
</organism>
<dbReference type="InterPro" id="IPR014729">
    <property type="entry name" value="Rossmann-like_a/b/a_fold"/>
</dbReference>
<dbReference type="NCBIfam" id="TIGR00268">
    <property type="entry name" value="ATP-dependent sacrificial sulfur transferase LarE"/>
    <property type="match status" value="1"/>
</dbReference>
<dbReference type="STRING" id="55758.MBFIL_13300"/>
<dbReference type="SUPFAM" id="SSF52402">
    <property type="entry name" value="Adenine nucleotide alpha hydrolases-like"/>
    <property type="match status" value="1"/>
</dbReference>
<keyword evidence="3" id="KW-1185">Reference proteome</keyword>
<feature type="domain" description="tRNA(Ile)-lysidine/2-thiocytidine synthase N-terminal" evidence="1">
    <location>
        <begin position="18"/>
        <end position="127"/>
    </location>
</feature>
<dbReference type="GO" id="GO:0016783">
    <property type="term" value="F:sulfurtransferase activity"/>
    <property type="evidence" value="ECO:0007669"/>
    <property type="project" value="InterPro"/>
</dbReference>
<dbReference type="Gene3D" id="3.40.50.620">
    <property type="entry name" value="HUPs"/>
    <property type="match status" value="1"/>
</dbReference>
<dbReference type="OrthoDB" id="61764at2157"/>
<dbReference type="RefSeq" id="WP_066972923.1">
    <property type="nucleotide sequence ID" value="NZ_LWMT01000242.1"/>
</dbReference>
<dbReference type="Pfam" id="PF01171">
    <property type="entry name" value="ATP_bind_3"/>
    <property type="match status" value="1"/>
</dbReference>
<evidence type="ECO:0000313" key="2">
    <source>
        <dbReference type="EMBL" id="KZX11768.1"/>
    </source>
</evidence>
<dbReference type="InterPro" id="IPR052188">
    <property type="entry name" value="Ni-pincer_cofactor_biosynth"/>
</dbReference>
<dbReference type="PANTHER" id="PTHR43169">
    <property type="entry name" value="EXSB FAMILY PROTEIN"/>
    <property type="match status" value="1"/>
</dbReference>
<evidence type="ECO:0000259" key="1">
    <source>
        <dbReference type="Pfam" id="PF01171"/>
    </source>
</evidence>
<sequence>MSLDEKIEKVKSVIKNKKIIVAFSGGADSTLIAYLSKKVSKDTVAITIDNGLMPSNFLKDSSKIAKEIGIEQITISQNYLENKKFKENSSKRCFICRNLMYSKIKEIAIEKGYDAIIDGTNISDLLEDRPGIMVNYENNILSPLVIAGIEKNEVIEYLHNNNINYLKSTSCLATRIKNNTTLTSKKLNRIKYGENLLKSITKSDIVRIRDYNDNAHIEIDNIESLLNKNTLNLIVSELKSIGFKNVYLNIESKFSKQQDIVIYKPCKDEANKIMFENELPYTIDISSTCKELEKVGTVKCSDKMGVAMLEIDEKNITLFKNGKIVARKIEDKKDAQETLIKVLPLIRRDI</sequence>
<dbReference type="EMBL" id="LWMT01000242">
    <property type="protein sequence ID" value="KZX11768.1"/>
    <property type="molecule type" value="Genomic_DNA"/>
</dbReference>